<dbReference type="PANTHER" id="PTHR22926">
    <property type="entry name" value="PHOSPHO-N-ACETYLMURAMOYL-PENTAPEPTIDE-TRANSFERASE"/>
    <property type="match status" value="1"/>
</dbReference>
<feature type="transmembrane region" description="Helical" evidence="8">
    <location>
        <begin position="32"/>
        <end position="57"/>
    </location>
</feature>
<dbReference type="GO" id="GO:0009103">
    <property type="term" value="P:lipopolysaccharide biosynthetic process"/>
    <property type="evidence" value="ECO:0007669"/>
    <property type="project" value="TreeGrafter"/>
</dbReference>
<comment type="subcellular location">
    <subcellularLocation>
        <location evidence="1">Cell membrane</location>
        <topology evidence="1">Multi-pass membrane protein</topology>
    </subcellularLocation>
</comment>
<feature type="transmembrane region" description="Helical" evidence="8">
    <location>
        <begin position="178"/>
        <end position="196"/>
    </location>
</feature>
<feature type="transmembrane region" description="Helical" evidence="8">
    <location>
        <begin position="148"/>
        <end position="166"/>
    </location>
</feature>
<feature type="transmembrane region" description="Helical" evidence="8">
    <location>
        <begin position="125"/>
        <end position="142"/>
    </location>
</feature>
<dbReference type="GO" id="GO:0005886">
    <property type="term" value="C:plasma membrane"/>
    <property type="evidence" value="ECO:0007669"/>
    <property type="project" value="UniProtKB-SubCell"/>
</dbReference>
<comment type="caution">
    <text evidence="9">The sequence shown here is derived from an EMBL/GenBank/DDBJ whole genome shotgun (WGS) entry which is preliminary data.</text>
</comment>
<evidence type="ECO:0000256" key="5">
    <source>
        <dbReference type="ARBA" id="ARBA00022989"/>
    </source>
</evidence>
<dbReference type="Proteomes" id="UP000179243">
    <property type="component" value="Unassembled WGS sequence"/>
</dbReference>
<feature type="transmembrane region" description="Helical" evidence="8">
    <location>
        <begin position="316"/>
        <end position="337"/>
    </location>
</feature>
<dbReference type="GO" id="GO:0046872">
    <property type="term" value="F:metal ion binding"/>
    <property type="evidence" value="ECO:0007669"/>
    <property type="project" value="UniProtKB-KW"/>
</dbReference>
<name>A0A1F7F1Q5_UNCRA</name>
<keyword evidence="5 8" id="KW-1133">Transmembrane helix</keyword>
<keyword evidence="4 8" id="KW-0812">Transmembrane</keyword>
<feature type="transmembrane region" description="Helical" evidence="8">
    <location>
        <begin position="95"/>
        <end position="113"/>
    </location>
</feature>
<keyword evidence="3" id="KW-0808">Transferase</keyword>
<organism evidence="9 10">
    <name type="scientific">Candidatus Raymondbacteria bacterium RIFOXYD12_FULL_49_13</name>
    <dbReference type="NCBI Taxonomy" id="1817890"/>
    <lineage>
        <taxon>Bacteria</taxon>
        <taxon>Raymondiibacteriota</taxon>
    </lineage>
</organism>
<evidence type="ECO:0000256" key="4">
    <source>
        <dbReference type="ARBA" id="ARBA00022692"/>
    </source>
</evidence>
<dbReference type="GO" id="GO:0044038">
    <property type="term" value="P:cell wall macromolecule biosynthetic process"/>
    <property type="evidence" value="ECO:0007669"/>
    <property type="project" value="TreeGrafter"/>
</dbReference>
<evidence type="ECO:0000256" key="6">
    <source>
        <dbReference type="ARBA" id="ARBA00023136"/>
    </source>
</evidence>
<feature type="binding site" evidence="7">
    <location>
        <position position="171"/>
    </location>
    <ligand>
        <name>Mg(2+)</name>
        <dbReference type="ChEBI" id="CHEBI:18420"/>
    </ligand>
</feature>
<dbReference type="AlphaFoldDB" id="A0A1F7F1Q5"/>
<evidence type="ECO:0000313" key="10">
    <source>
        <dbReference type="Proteomes" id="UP000179243"/>
    </source>
</evidence>
<keyword evidence="2" id="KW-1003">Cell membrane</keyword>
<keyword evidence="7" id="KW-0479">Metal-binding</keyword>
<keyword evidence="7" id="KW-0460">Magnesium</keyword>
<dbReference type="InterPro" id="IPR000715">
    <property type="entry name" value="Glycosyl_transferase_4"/>
</dbReference>
<dbReference type="GO" id="GO:0071555">
    <property type="term" value="P:cell wall organization"/>
    <property type="evidence" value="ECO:0007669"/>
    <property type="project" value="TreeGrafter"/>
</dbReference>
<feature type="transmembrane region" description="Helical" evidence="8">
    <location>
        <begin position="231"/>
        <end position="249"/>
    </location>
</feature>
<feature type="binding site" evidence="7">
    <location>
        <position position="234"/>
    </location>
    <ligand>
        <name>Mg(2+)</name>
        <dbReference type="ChEBI" id="CHEBI:18420"/>
    </ligand>
</feature>
<sequence>MLLHALNIILLGGMLFLHQNGAIPSSLDWTMLIVLSFSLSYLFNAIAIRLGLLFNIVDDPDNERKIHKLPTPLTGGVAIVAAFMTTILLNFHFSWNMKGILIGSGIVFFAGFIDDVRDLSAKIRLGLQLAASAVVILFGVRISFIPDWLGGFYTEAIITTIWLVGITNSMNFLDGMDGLASGISIIVASFFAVFAMRTGQPYLAFLCLAIIGSCLGFFLHNFRPRKNAKIFLGDGGSNFLGFFLASVAIMGDWATNNPFDLIAPAVIMGVLVFDMTLTTIMRIRTGKVKSASEWIHFTGKDHFHHRLTDMGFSPKGAVIMIFLTCIVSGFSGLVLRTAEGLDLIFTIFQSSCFFILIAFLMIYKKNAPKDQ</sequence>
<evidence type="ECO:0000256" key="3">
    <source>
        <dbReference type="ARBA" id="ARBA00022679"/>
    </source>
</evidence>
<dbReference type="PANTHER" id="PTHR22926:SF3">
    <property type="entry name" value="UNDECAPRENYL-PHOSPHATE ALPHA-N-ACETYLGLUCOSAMINYL 1-PHOSPHATE TRANSFERASE"/>
    <property type="match status" value="1"/>
</dbReference>
<comment type="cofactor">
    <cofactor evidence="7">
        <name>Mg(2+)</name>
        <dbReference type="ChEBI" id="CHEBI:18420"/>
    </cofactor>
</comment>
<dbReference type="EMBL" id="MFYX01000144">
    <property type="protein sequence ID" value="OGK00600.1"/>
    <property type="molecule type" value="Genomic_DNA"/>
</dbReference>
<keyword evidence="6 8" id="KW-0472">Membrane</keyword>
<accession>A0A1F7F1Q5</accession>
<dbReference type="CDD" id="cd06853">
    <property type="entry name" value="GT_WecA_like"/>
    <property type="match status" value="1"/>
</dbReference>
<gene>
    <name evidence="9" type="ORF">A2519_21695</name>
</gene>
<evidence type="ECO:0008006" key="11">
    <source>
        <dbReference type="Google" id="ProtNLM"/>
    </source>
</evidence>
<evidence type="ECO:0000313" key="9">
    <source>
        <dbReference type="EMBL" id="OGK00600.1"/>
    </source>
</evidence>
<evidence type="ECO:0000256" key="7">
    <source>
        <dbReference type="PIRSR" id="PIRSR600715-1"/>
    </source>
</evidence>
<feature type="transmembrane region" description="Helical" evidence="8">
    <location>
        <begin position="202"/>
        <end position="219"/>
    </location>
</feature>
<evidence type="ECO:0000256" key="8">
    <source>
        <dbReference type="SAM" id="Phobius"/>
    </source>
</evidence>
<evidence type="ECO:0000256" key="2">
    <source>
        <dbReference type="ARBA" id="ARBA00022475"/>
    </source>
</evidence>
<reference evidence="9 10" key="1">
    <citation type="journal article" date="2016" name="Nat. Commun.">
        <title>Thousands of microbial genomes shed light on interconnected biogeochemical processes in an aquifer system.</title>
        <authorList>
            <person name="Anantharaman K."/>
            <person name="Brown C.T."/>
            <person name="Hug L.A."/>
            <person name="Sharon I."/>
            <person name="Castelle C.J."/>
            <person name="Probst A.J."/>
            <person name="Thomas B.C."/>
            <person name="Singh A."/>
            <person name="Wilkins M.J."/>
            <person name="Karaoz U."/>
            <person name="Brodie E.L."/>
            <person name="Williams K.H."/>
            <person name="Hubbard S.S."/>
            <person name="Banfield J.F."/>
        </authorList>
    </citation>
    <scope>NUCLEOTIDE SEQUENCE [LARGE SCALE GENOMIC DNA]</scope>
</reference>
<proteinExistence type="predicted"/>
<feature type="transmembrane region" description="Helical" evidence="8">
    <location>
        <begin position="261"/>
        <end position="280"/>
    </location>
</feature>
<evidence type="ECO:0000256" key="1">
    <source>
        <dbReference type="ARBA" id="ARBA00004651"/>
    </source>
</evidence>
<dbReference type="Pfam" id="PF00953">
    <property type="entry name" value="Glycos_transf_4"/>
    <property type="match status" value="1"/>
</dbReference>
<feature type="transmembrane region" description="Helical" evidence="8">
    <location>
        <begin position="343"/>
        <end position="363"/>
    </location>
</feature>
<dbReference type="GO" id="GO:0016780">
    <property type="term" value="F:phosphotransferase activity, for other substituted phosphate groups"/>
    <property type="evidence" value="ECO:0007669"/>
    <property type="project" value="InterPro"/>
</dbReference>
<feature type="transmembrane region" description="Helical" evidence="8">
    <location>
        <begin position="69"/>
        <end position="89"/>
    </location>
</feature>
<protein>
    <recommendedName>
        <fullName evidence="11">Undecaprenyl-phosphate alpha-N-acetylglucosaminyl 1-phosphate transferase</fullName>
    </recommendedName>
</protein>